<comment type="catalytic activity">
    <reaction evidence="14">
        <text>2 nitric oxide + NADH + 2 O2 = 2 nitrate + NAD(+) + H(+)</text>
        <dbReference type="Rhea" id="RHEA:19469"/>
        <dbReference type="ChEBI" id="CHEBI:15378"/>
        <dbReference type="ChEBI" id="CHEBI:15379"/>
        <dbReference type="ChEBI" id="CHEBI:16480"/>
        <dbReference type="ChEBI" id="CHEBI:17632"/>
        <dbReference type="ChEBI" id="CHEBI:57540"/>
        <dbReference type="ChEBI" id="CHEBI:57945"/>
        <dbReference type="EC" id="1.14.12.17"/>
    </reaction>
</comment>
<dbReference type="GO" id="GO:0019825">
    <property type="term" value="F:oxygen binding"/>
    <property type="evidence" value="ECO:0007669"/>
    <property type="project" value="InterPro"/>
</dbReference>
<dbReference type="Gene3D" id="3.90.1230.10">
    <property type="entry name" value="Nitric Oxide Synthase, Chain A, domain 3"/>
    <property type="match status" value="1"/>
</dbReference>
<dbReference type="Gene3D" id="3.40.50.80">
    <property type="entry name" value="Nucleotide-binding domain of ferredoxin-NADP reductase (FNR) module"/>
    <property type="match status" value="1"/>
</dbReference>
<dbReference type="SUPFAM" id="SSF52343">
    <property type="entry name" value="Ferredoxin reductase-like, C-terminal NADP-linked domain"/>
    <property type="match status" value="1"/>
</dbReference>
<accession>A0A2T0SR69</accession>
<evidence type="ECO:0000256" key="10">
    <source>
        <dbReference type="ARBA" id="ARBA00022857"/>
    </source>
</evidence>
<keyword evidence="8" id="KW-0479">Metal-binding</keyword>
<dbReference type="InterPro" id="IPR039261">
    <property type="entry name" value="FNR_nucleotide-bd"/>
</dbReference>
<feature type="domain" description="Globin" evidence="16">
    <location>
        <begin position="336"/>
        <end position="470"/>
    </location>
</feature>
<dbReference type="InterPro" id="IPR004030">
    <property type="entry name" value="NOS_N"/>
</dbReference>
<dbReference type="GO" id="GO:0004517">
    <property type="term" value="F:nitric-oxide synthase activity"/>
    <property type="evidence" value="ECO:0007669"/>
    <property type="project" value="InterPro"/>
</dbReference>
<dbReference type="EMBL" id="PVTE01000013">
    <property type="protein sequence ID" value="PRY35898.1"/>
    <property type="molecule type" value="Genomic_DNA"/>
</dbReference>
<dbReference type="Gene3D" id="3.90.340.10">
    <property type="entry name" value="Nitric Oxide Synthase, Chain A, domain 1"/>
    <property type="match status" value="1"/>
</dbReference>
<evidence type="ECO:0000256" key="11">
    <source>
        <dbReference type="ARBA" id="ARBA00023002"/>
    </source>
</evidence>
<evidence type="ECO:0000256" key="12">
    <source>
        <dbReference type="ARBA" id="ARBA00023004"/>
    </source>
</evidence>
<dbReference type="SUPFAM" id="SSF52218">
    <property type="entry name" value="Flavoproteins"/>
    <property type="match status" value="1"/>
</dbReference>
<dbReference type="PROSITE" id="PS01033">
    <property type="entry name" value="GLOBIN"/>
    <property type="match status" value="1"/>
</dbReference>
<comment type="cofactor">
    <cofactor evidence="2">
        <name>FAD</name>
        <dbReference type="ChEBI" id="CHEBI:57692"/>
    </cofactor>
</comment>
<evidence type="ECO:0000256" key="6">
    <source>
        <dbReference type="ARBA" id="ARBA00022630"/>
    </source>
</evidence>
<keyword evidence="5" id="KW-0349">Heme</keyword>
<dbReference type="GO" id="GO:0046872">
    <property type="term" value="F:metal ion binding"/>
    <property type="evidence" value="ECO:0007669"/>
    <property type="project" value="UniProtKB-KW"/>
</dbReference>
<dbReference type="PANTHER" id="PTHR43410:SF1">
    <property type="entry name" value="NITRIC OXIDE SYNTHASE"/>
    <property type="match status" value="1"/>
</dbReference>
<comment type="catalytic activity">
    <reaction evidence="15">
        <text>2 nitric oxide + NADPH + 2 O2 = 2 nitrate + NADP(+) + H(+)</text>
        <dbReference type="Rhea" id="RHEA:19465"/>
        <dbReference type="ChEBI" id="CHEBI:15378"/>
        <dbReference type="ChEBI" id="CHEBI:15379"/>
        <dbReference type="ChEBI" id="CHEBI:16480"/>
        <dbReference type="ChEBI" id="CHEBI:17632"/>
        <dbReference type="ChEBI" id="CHEBI:57783"/>
        <dbReference type="ChEBI" id="CHEBI:58349"/>
        <dbReference type="EC" id="1.14.12.17"/>
    </reaction>
</comment>
<reference evidence="19 20" key="1">
    <citation type="submission" date="2018-03" db="EMBL/GenBank/DDBJ databases">
        <title>Genomic Encyclopedia of Archaeal and Bacterial Type Strains, Phase II (KMG-II): from individual species to whole genera.</title>
        <authorList>
            <person name="Goeker M."/>
        </authorList>
    </citation>
    <scope>NUCLEOTIDE SEQUENCE [LARGE SCALE GENOMIC DNA]</scope>
    <source>
        <strain evidence="19 20">DSM 28354</strain>
    </source>
</reference>
<keyword evidence="6" id="KW-0285">Flavoprotein</keyword>
<sequence>MVTPTDTDPVDSQSGNRQPALSITDVLLQHAPENGYEYRGTLWSLDSVGRVLVEQVLQIRRRPEWLVNVWHQGGGQLVIGLQARPVDGPIWQDLGRLPIDTQPGLSGSLSVVTEQPLPGWTPAPNLRISLRLSREQAGRRTDRNLPVNGRTGRGVATHMSTLGETTATRQEIPPMTAAEQVLVRDIWNKLLAYQDMLIGMFVERLLHEEPELIDRFGDAIDEVPRQFAELFDVSIRQLRPRAEQILRESYRGVYPATTDEAKPASALLAQLTGLGMRPAHWQTARRVWSWMLANVPYLEEYDRENLAKGVQSAPYRFFSLHILPPALEACQHYDNAIAPDMVRRMRETGDRLATDPLGYGVAFYQLLFQAHPDVLPYFGRTDMDTLARHLMQTVTFLIRSLEAGQDVQKDLRELARIHANHRIPAELYGAVTDPLLTVMRRANPAFSDAEAQAWVVLLNRVSDVLRQPMLNQQRLLRLANDFIRQVADELTWEPDTLARRLEGIEREIRTTGTYTHTYEELAYGAQLAWRNASKCIGRIAWRNMVVRDLRHVTDPDEMFNEVVEHLRMGTNGGNVQVVMNVFRPKRPLERWGPRIWNSQYIRFAAYEQPDGTILGDKANLKLTQAIIRQGWTPPAVKTDYDCLPIVIETPGQAPRRYEFDPADVLRIPIEHPAYPGIADLNMQWGAVPVIANFNLEIGGVDYGCVPFNGWFMETEIARNLWEDERYGMASRIAEVIGLDTSTEQTLWRDRAFLELNAAVIHSFAKAKVTLVDHQTASQQFMAHDQREKRAGRECPAQWSWVTPAAGGSTTAVWHHEMRDFYLTPSYHYAADKWAVLDDDLTLAGETAETEPVVSSRPLILYGSETGTAERYARQTARRLNQHRPRVMALDEFDPAQLAQEQLVLIVTSTFGNGEPPGNAVHFLEKLRQLANDAGNGFNFSVMALGSTIYPNFCAAGITIDRELARVGGNRVVSMHKGDEIKGQADSFRQWLELVARLLGEDPTTAGAPTVSTTSVTFLDKNTVCPHLAGMDRKRPGVSVPVIANRELLKKVIAGSRSTRFLSFDISRTDLQYETGDHVAVYPQNPAALVERLCQRLGIAGDAWFTTAGADAADGQTYATPVQVADVLTNDVDLSLHEPFDELLNLLQRTTQPGPDRQRITDWQRILSRDDEQPDVTALKAYITDRYLTVVDLLDEFTSATVSFGDLLSVLPRQKPRLYSISSCSLVYPDQIHLTVGVVRTTTSTGQERRGLCSNFLAELDPAKQHTVRLAVRTSNFRPPANPEAPMLLVGPGTGLAPLVGFLQHREVQLQALHAKRSPQQVDSLLREPPAIHTRLFFGCHDLNDYLYQDELETWRQTGVLTHLDVAFSRMGDEKIYVQHLIEQQATDLWQVLSQPDCHYYVCGDARMADEVFAVLMNIARRIGGLTHAQAVDFFQRMKQENRFVADVWGVLLNAKQALAEVQNARYTQGERWLAQIGSGN</sequence>
<dbReference type="InterPro" id="IPR008254">
    <property type="entry name" value="Flavodoxin/NO_synth"/>
</dbReference>
<dbReference type="Pfam" id="PF00042">
    <property type="entry name" value="Globin"/>
    <property type="match status" value="1"/>
</dbReference>
<evidence type="ECO:0000256" key="3">
    <source>
        <dbReference type="ARBA" id="ARBA00006401"/>
    </source>
</evidence>
<evidence type="ECO:0000256" key="13">
    <source>
        <dbReference type="ARBA" id="ARBA00023027"/>
    </source>
</evidence>
<evidence type="ECO:0000256" key="2">
    <source>
        <dbReference type="ARBA" id="ARBA00001974"/>
    </source>
</evidence>
<dbReference type="InterPro" id="IPR012292">
    <property type="entry name" value="Globin/Proto"/>
</dbReference>
<keyword evidence="11" id="KW-0560">Oxidoreductase</keyword>
<dbReference type="InterPro" id="IPR001433">
    <property type="entry name" value="OxRdtase_FAD/NAD-bd"/>
</dbReference>
<keyword evidence="13" id="KW-0520">NAD</keyword>
<comment type="similarity">
    <text evidence="3">In the C-terminal section; belongs to the flavoprotein pyridine nucleotide cytochrome reductase family.</text>
</comment>
<organism evidence="19 20">
    <name type="scientific">Spirosoma oryzae</name>
    <dbReference type="NCBI Taxonomy" id="1469603"/>
    <lineage>
        <taxon>Bacteria</taxon>
        <taxon>Pseudomonadati</taxon>
        <taxon>Bacteroidota</taxon>
        <taxon>Cytophagia</taxon>
        <taxon>Cytophagales</taxon>
        <taxon>Cytophagaceae</taxon>
        <taxon>Spirosoma</taxon>
    </lineage>
</organism>
<feature type="domain" description="Flavodoxin-like" evidence="17">
    <location>
        <begin position="857"/>
        <end position="995"/>
    </location>
</feature>
<keyword evidence="12" id="KW-0408">Iron</keyword>
<dbReference type="Gene3D" id="1.20.990.10">
    <property type="entry name" value="NADPH-cytochrome p450 Reductase, Chain A, domain 3"/>
    <property type="match status" value="1"/>
</dbReference>
<dbReference type="GO" id="GO:0006809">
    <property type="term" value="P:nitric oxide biosynthetic process"/>
    <property type="evidence" value="ECO:0007669"/>
    <property type="project" value="InterPro"/>
</dbReference>
<evidence type="ECO:0000313" key="19">
    <source>
        <dbReference type="EMBL" id="PRY35898.1"/>
    </source>
</evidence>
<dbReference type="InterPro" id="IPR029039">
    <property type="entry name" value="Flavoprotein-like_sf"/>
</dbReference>
<dbReference type="Pfam" id="PF00258">
    <property type="entry name" value="Flavodoxin_1"/>
    <property type="match status" value="1"/>
</dbReference>
<name>A0A2T0SR69_9BACT</name>
<dbReference type="GO" id="GO:0008941">
    <property type="term" value="F:nitric oxide dioxygenase NAD(P)H activity"/>
    <property type="evidence" value="ECO:0007669"/>
    <property type="project" value="UniProtKB-EC"/>
</dbReference>
<dbReference type="InterPro" id="IPR044399">
    <property type="entry name" value="Mb-like_M"/>
</dbReference>
<dbReference type="InterPro" id="IPR044944">
    <property type="entry name" value="NOS_dom_3"/>
</dbReference>
<comment type="caution">
    <text evidence="19">The sequence shown here is derived from an EMBL/GenBank/DDBJ whole genome shotgun (WGS) entry which is preliminary data.</text>
</comment>
<dbReference type="InterPro" id="IPR003097">
    <property type="entry name" value="CysJ-like_FAD-binding"/>
</dbReference>
<evidence type="ECO:0000313" key="20">
    <source>
        <dbReference type="Proteomes" id="UP000238375"/>
    </source>
</evidence>
<dbReference type="InterPro" id="IPR001709">
    <property type="entry name" value="Flavoprot_Pyr_Nucl_cyt_Rdtase"/>
</dbReference>
<dbReference type="Gene3D" id="1.10.490.10">
    <property type="entry name" value="Globins"/>
    <property type="match status" value="1"/>
</dbReference>
<evidence type="ECO:0000256" key="5">
    <source>
        <dbReference type="ARBA" id="ARBA00022617"/>
    </source>
</evidence>
<dbReference type="InterPro" id="IPR000971">
    <property type="entry name" value="Globin"/>
</dbReference>
<gene>
    <name evidence="19" type="ORF">CLV58_11326</name>
</gene>
<dbReference type="SUPFAM" id="SSF56512">
    <property type="entry name" value="Nitric oxide (NO) synthase oxygenase domain"/>
    <property type="match status" value="1"/>
</dbReference>
<dbReference type="PANTHER" id="PTHR43410">
    <property type="entry name" value="NITRIC OXIDE SYNTHASE OXYGENASE"/>
    <property type="match status" value="1"/>
</dbReference>
<dbReference type="Gene3D" id="3.40.50.360">
    <property type="match status" value="1"/>
</dbReference>
<dbReference type="GO" id="GO:0020037">
    <property type="term" value="F:heme binding"/>
    <property type="evidence" value="ECO:0007669"/>
    <property type="project" value="InterPro"/>
</dbReference>
<dbReference type="Pfam" id="PF00175">
    <property type="entry name" value="NAD_binding_1"/>
    <property type="match status" value="1"/>
</dbReference>
<dbReference type="OrthoDB" id="9789468at2"/>
<dbReference type="PRINTS" id="PR00369">
    <property type="entry name" value="FLAVODOXIN"/>
</dbReference>
<evidence type="ECO:0000256" key="4">
    <source>
        <dbReference type="ARBA" id="ARBA00012229"/>
    </source>
</evidence>
<dbReference type="InterPro" id="IPR023173">
    <property type="entry name" value="NADPH_Cyt_P450_Rdtase_alpha"/>
</dbReference>
<dbReference type="InterPro" id="IPR001094">
    <property type="entry name" value="Flavdoxin-like"/>
</dbReference>
<comment type="cofactor">
    <cofactor evidence="1">
        <name>FMN</name>
        <dbReference type="ChEBI" id="CHEBI:58210"/>
    </cofactor>
</comment>
<dbReference type="Gene3D" id="2.40.30.10">
    <property type="entry name" value="Translation factors"/>
    <property type="match status" value="1"/>
</dbReference>
<dbReference type="GO" id="GO:0010181">
    <property type="term" value="F:FMN binding"/>
    <property type="evidence" value="ECO:0007669"/>
    <property type="project" value="InterPro"/>
</dbReference>
<dbReference type="InterPro" id="IPR017927">
    <property type="entry name" value="FAD-bd_FR_type"/>
</dbReference>
<keyword evidence="9" id="KW-0274">FAD</keyword>
<protein>
    <recommendedName>
        <fullName evidence="4">nitric oxide dioxygenase</fullName>
        <ecNumber evidence="4">1.14.12.17</ecNumber>
    </recommendedName>
</protein>
<dbReference type="PROSITE" id="PS50902">
    <property type="entry name" value="FLAVODOXIN_LIKE"/>
    <property type="match status" value="1"/>
</dbReference>
<evidence type="ECO:0000256" key="15">
    <source>
        <dbReference type="ARBA" id="ARBA00049433"/>
    </source>
</evidence>
<keyword evidence="7" id="KW-0288">FMN</keyword>
<dbReference type="InterPro" id="IPR050607">
    <property type="entry name" value="NOS"/>
</dbReference>
<dbReference type="InterPro" id="IPR036119">
    <property type="entry name" value="NOS_N_sf"/>
</dbReference>
<proteinExistence type="inferred from homology"/>
<dbReference type="InterPro" id="IPR009050">
    <property type="entry name" value="Globin-like_sf"/>
</dbReference>
<dbReference type="SUPFAM" id="SSF63380">
    <property type="entry name" value="Riboflavin synthase domain-like"/>
    <property type="match status" value="1"/>
</dbReference>
<evidence type="ECO:0000259" key="16">
    <source>
        <dbReference type="PROSITE" id="PS01033"/>
    </source>
</evidence>
<evidence type="ECO:0000256" key="7">
    <source>
        <dbReference type="ARBA" id="ARBA00022643"/>
    </source>
</evidence>
<evidence type="ECO:0000256" key="1">
    <source>
        <dbReference type="ARBA" id="ARBA00001917"/>
    </source>
</evidence>
<keyword evidence="10" id="KW-0521">NADP</keyword>
<evidence type="ECO:0000256" key="14">
    <source>
        <dbReference type="ARBA" id="ARBA00048649"/>
    </source>
</evidence>
<dbReference type="PRINTS" id="PR00371">
    <property type="entry name" value="FPNCR"/>
</dbReference>
<feature type="domain" description="FAD-binding FR-type" evidence="18">
    <location>
        <begin position="1034"/>
        <end position="1279"/>
    </location>
</feature>
<dbReference type="EC" id="1.14.12.17" evidence="4"/>
<dbReference type="PROSITE" id="PS51384">
    <property type="entry name" value="FAD_FR"/>
    <property type="match status" value="1"/>
</dbReference>
<dbReference type="InterPro" id="IPR044940">
    <property type="entry name" value="NOS_dom_2"/>
</dbReference>
<dbReference type="CDD" id="cd01040">
    <property type="entry name" value="Mb-like"/>
    <property type="match status" value="1"/>
</dbReference>
<keyword evidence="20" id="KW-1185">Reference proteome</keyword>
<dbReference type="InterPro" id="IPR017938">
    <property type="entry name" value="Riboflavin_synthase-like_b-brl"/>
</dbReference>
<dbReference type="Gene3D" id="3.90.440.10">
    <property type="entry name" value="Nitric Oxide Synthase,Heme Domain,Chain A domain 2"/>
    <property type="match status" value="1"/>
</dbReference>
<dbReference type="Proteomes" id="UP000238375">
    <property type="component" value="Unassembled WGS sequence"/>
</dbReference>
<evidence type="ECO:0000259" key="17">
    <source>
        <dbReference type="PROSITE" id="PS50902"/>
    </source>
</evidence>
<evidence type="ECO:0000259" key="18">
    <source>
        <dbReference type="PROSITE" id="PS51384"/>
    </source>
</evidence>
<dbReference type="RefSeq" id="WP_106138807.1">
    <property type="nucleotide sequence ID" value="NZ_PVTE01000013.1"/>
</dbReference>
<evidence type="ECO:0000256" key="8">
    <source>
        <dbReference type="ARBA" id="ARBA00022723"/>
    </source>
</evidence>
<dbReference type="Pfam" id="PF00667">
    <property type="entry name" value="FAD_binding_1"/>
    <property type="match status" value="1"/>
</dbReference>
<dbReference type="InterPro" id="IPR044943">
    <property type="entry name" value="NOS_dom_1"/>
</dbReference>
<evidence type="ECO:0000256" key="9">
    <source>
        <dbReference type="ARBA" id="ARBA00022827"/>
    </source>
</evidence>
<dbReference type="Pfam" id="PF02898">
    <property type="entry name" value="NO_synthase"/>
    <property type="match status" value="1"/>
</dbReference>
<dbReference type="SUPFAM" id="SSF46458">
    <property type="entry name" value="Globin-like"/>
    <property type="match status" value="1"/>
</dbReference>